<accession>A0ABW4J566</accession>
<organism evidence="2 3">
    <name type="scientific">Agrilactobacillus yilanensis</name>
    <dbReference type="NCBI Taxonomy" id="2485997"/>
    <lineage>
        <taxon>Bacteria</taxon>
        <taxon>Bacillati</taxon>
        <taxon>Bacillota</taxon>
        <taxon>Bacilli</taxon>
        <taxon>Lactobacillales</taxon>
        <taxon>Lactobacillaceae</taxon>
        <taxon>Agrilactobacillus</taxon>
    </lineage>
</organism>
<evidence type="ECO:0000256" key="1">
    <source>
        <dbReference type="SAM" id="MobiDB-lite"/>
    </source>
</evidence>
<dbReference type="Gene3D" id="3.40.50.2000">
    <property type="entry name" value="Glycogen Phosphorylase B"/>
    <property type="match status" value="1"/>
</dbReference>
<feature type="compositionally biased region" description="Polar residues" evidence="1">
    <location>
        <begin position="83"/>
        <end position="93"/>
    </location>
</feature>
<comment type="caution">
    <text evidence="2">The sequence shown here is derived from an EMBL/GenBank/DDBJ whole genome shotgun (WGS) entry which is preliminary data.</text>
</comment>
<feature type="compositionally biased region" description="Polar residues" evidence="1">
    <location>
        <begin position="31"/>
        <end position="49"/>
    </location>
</feature>
<evidence type="ECO:0000313" key="3">
    <source>
        <dbReference type="Proteomes" id="UP001597267"/>
    </source>
</evidence>
<keyword evidence="3" id="KW-1185">Reference proteome</keyword>
<gene>
    <name evidence="2" type="ORF">ACFQ5M_03110</name>
</gene>
<sequence length="500" mass="56475">MVFKRKNSKKALAESEAVPVTSSPEVMPAQPETSPEPTEQAPAQNTQALDSILENLETATTHDLEPQPEPPKRTEPTHEASLGQLSAQRAETEQQVKGLVQELDREAGILKIRLLAENKALTKVVQSLQANLDKATTQQPAIPAAANPDTELQRRDLQDYQNLLQENQTRLATYFNGQTFIRPLTFLINTSYYILSPDLKLTLSDVDSYALRRLKETFTSNQVLLNIITTNYNANLSQIWQQYQTTGLVAPKAKLLNLYQDLQTSAVQPPVTKVQIPDKATWVHNVNGPLETISDDHGHKIMVIKRRDNKSLWLITYFWEDKPIKRDIFDTYGRLSVTQMIDRTDSQFVTNETFYRDNGSIVLIKDYDHQGRLQIQLLNEANILIDIFATEQDLIAWWLKHKVFQTDSCVVLGLNEPLLAELSALKASHLELWPLITEDDLGSPAFAALFDGQIRVHNVLASSPTVEKAIIQYTNDIRVSTVMPTSKTQQQFKVVLPKLS</sequence>
<feature type="compositionally biased region" description="Basic and acidic residues" evidence="1">
    <location>
        <begin position="60"/>
        <end position="78"/>
    </location>
</feature>
<proteinExistence type="predicted"/>
<protein>
    <submittedName>
        <fullName evidence="2">Uncharacterized protein</fullName>
    </submittedName>
</protein>
<reference evidence="3" key="1">
    <citation type="journal article" date="2019" name="Int. J. Syst. Evol. Microbiol.">
        <title>The Global Catalogue of Microorganisms (GCM) 10K type strain sequencing project: providing services to taxonomists for standard genome sequencing and annotation.</title>
        <authorList>
            <consortium name="The Broad Institute Genomics Platform"/>
            <consortium name="The Broad Institute Genome Sequencing Center for Infectious Disease"/>
            <person name="Wu L."/>
            <person name="Ma J."/>
        </authorList>
    </citation>
    <scope>NUCLEOTIDE SEQUENCE [LARGE SCALE GENOMIC DNA]</scope>
    <source>
        <strain evidence="3">CCM 8896</strain>
    </source>
</reference>
<feature type="region of interest" description="Disordered" evidence="1">
    <location>
        <begin position="1"/>
        <end position="93"/>
    </location>
</feature>
<evidence type="ECO:0000313" key="2">
    <source>
        <dbReference type="EMBL" id="MFD1671083.1"/>
    </source>
</evidence>
<dbReference type="EMBL" id="JBHTOP010000004">
    <property type="protein sequence ID" value="MFD1671083.1"/>
    <property type="molecule type" value="Genomic_DNA"/>
</dbReference>
<dbReference type="RefSeq" id="WP_164507038.1">
    <property type="nucleotide sequence ID" value="NZ_JBHTOP010000004.1"/>
</dbReference>
<name>A0ABW4J566_9LACO</name>
<dbReference type="Proteomes" id="UP001597267">
    <property type="component" value="Unassembled WGS sequence"/>
</dbReference>